<protein>
    <submittedName>
        <fullName evidence="1">Uncharacterized protein</fullName>
    </submittedName>
</protein>
<reference evidence="1" key="1">
    <citation type="submission" date="2023-04" db="EMBL/GenBank/DDBJ databases">
        <title>Draft Genome sequencing of Naganishia species isolated from polar environments using Oxford Nanopore Technology.</title>
        <authorList>
            <person name="Leo P."/>
            <person name="Venkateswaran K."/>
        </authorList>
    </citation>
    <scope>NUCLEOTIDE SEQUENCE</scope>
    <source>
        <strain evidence="1">MNA-CCFEE 5423</strain>
    </source>
</reference>
<proteinExistence type="predicted"/>
<keyword evidence="2" id="KW-1185">Reference proteome</keyword>
<accession>A0ACC2UWZ6</accession>
<dbReference type="Proteomes" id="UP001227268">
    <property type="component" value="Unassembled WGS sequence"/>
</dbReference>
<gene>
    <name evidence="1" type="ORF">QFC21_007306</name>
</gene>
<name>A0ACC2UWZ6_9TREE</name>
<sequence>MRFSTSTVLALVSACGVLASPIEKRQAAAIDDTTILNYALTLEHLENAFYKGALEQFDAAAFASAGFPPWVRERFAQISEHESSHVALLAGALGDVAVQPCTYKFPYTDPKSFAALSAILENVGVSAYLGAAASIMDKEYLTVAGSILTTESRHQAWVSSAVNKNEGWSGPYDTPVGFNVVYSAAAAFITGCPSTNTALPFKAFPALTYDAATGAVTGASDGQYIALYQGLNVATYPIQGGKVMLPTTQGTAYLTATSEKNATLVGDANIVAGPAIVINHFKAEASNPAPSFAY</sequence>
<evidence type="ECO:0000313" key="1">
    <source>
        <dbReference type="EMBL" id="KAJ9091185.1"/>
    </source>
</evidence>
<dbReference type="EMBL" id="JASBWT010000060">
    <property type="protein sequence ID" value="KAJ9091185.1"/>
    <property type="molecule type" value="Genomic_DNA"/>
</dbReference>
<comment type="caution">
    <text evidence="1">The sequence shown here is derived from an EMBL/GenBank/DDBJ whole genome shotgun (WGS) entry which is preliminary data.</text>
</comment>
<organism evidence="1 2">
    <name type="scientific">Naganishia friedmannii</name>
    <dbReference type="NCBI Taxonomy" id="89922"/>
    <lineage>
        <taxon>Eukaryota</taxon>
        <taxon>Fungi</taxon>
        <taxon>Dikarya</taxon>
        <taxon>Basidiomycota</taxon>
        <taxon>Agaricomycotina</taxon>
        <taxon>Tremellomycetes</taxon>
        <taxon>Filobasidiales</taxon>
        <taxon>Filobasidiaceae</taxon>
        <taxon>Naganishia</taxon>
    </lineage>
</organism>
<evidence type="ECO:0000313" key="2">
    <source>
        <dbReference type="Proteomes" id="UP001227268"/>
    </source>
</evidence>